<proteinExistence type="predicted"/>
<dbReference type="InterPro" id="IPR046342">
    <property type="entry name" value="CBS_dom_sf"/>
</dbReference>
<dbReference type="InterPro" id="IPR000644">
    <property type="entry name" value="CBS_dom"/>
</dbReference>
<dbReference type="SUPFAM" id="SSF54631">
    <property type="entry name" value="CBS-domain pair"/>
    <property type="match status" value="1"/>
</dbReference>
<dbReference type="Gene3D" id="3.10.580.10">
    <property type="entry name" value="CBS-domain"/>
    <property type="match status" value="1"/>
</dbReference>
<evidence type="ECO:0000259" key="1">
    <source>
        <dbReference type="Pfam" id="PF00571"/>
    </source>
</evidence>
<feature type="domain" description="CBS" evidence="1">
    <location>
        <begin position="117"/>
        <end position="173"/>
    </location>
</feature>
<evidence type="ECO:0000313" key="3">
    <source>
        <dbReference type="Proteomes" id="UP001236663"/>
    </source>
</evidence>
<accession>A0ABT8C6I7</accession>
<dbReference type="EMBL" id="JAUFQS010000005">
    <property type="protein sequence ID" value="MDN3687408.1"/>
    <property type="molecule type" value="Genomic_DNA"/>
</dbReference>
<evidence type="ECO:0000313" key="2">
    <source>
        <dbReference type="EMBL" id="MDN3687408.1"/>
    </source>
</evidence>
<dbReference type="RefSeq" id="WP_163386672.1">
    <property type="nucleotide sequence ID" value="NZ_JAUFQS010000005.1"/>
</dbReference>
<dbReference type="PANTHER" id="PTHR43773:SF1">
    <property type="entry name" value="MAGNESIUM TRANSPORTER MGTE"/>
    <property type="match status" value="1"/>
</dbReference>
<keyword evidence="3" id="KW-1185">Reference proteome</keyword>
<gene>
    <name evidence="2" type="ORF">QWZ15_06190</name>
</gene>
<dbReference type="Gene3D" id="1.25.60.10">
    <property type="entry name" value="MgtE N-terminal domain-like"/>
    <property type="match status" value="1"/>
</dbReference>
<sequence>MGTDEKILEAFIYEHGRAATQILEELEPEEVASLLQEIPVALAAKILEPMYAYKASRILESLDQTCAIEILEDVDLKTAELILRQMEGPLRDSLLEDLAPEVSGPLRLKLKSPENTVGALMDPILFTLRKSVKVGKALTFLKEHKQLISPYVFVVNHNKSLHGVVNLQDLLLADKDAPLTTLANTSVPKLYDDVHFETVINYDSWLYYYALPVTDRSGVLVGSLRLEAVRRGSVKSEEMLGKEAIKAGAALGELYRVGLMGFLGSSGE</sequence>
<dbReference type="InterPro" id="IPR006669">
    <property type="entry name" value="MgtE_transporter"/>
</dbReference>
<organism evidence="2 3">
    <name type="scientific">Cyclobacterium jeungdonense</name>
    <dbReference type="NCBI Taxonomy" id="708087"/>
    <lineage>
        <taxon>Bacteria</taxon>
        <taxon>Pseudomonadati</taxon>
        <taxon>Bacteroidota</taxon>
        <taxon>Cytophagia</taxon>
        <taxon>Cytophagales</taxon>
        <taxon>Cyclobacteriaceae</taxon>
        <taxon>Cyclobacterium</taxon>
    </lineage>
</organism>
<dbReference type="InterPro" id="IPR038076">
    <property type="entry name" value="MgtE_N_sf"/>
</dbReference>
<dbReference type="Pfam" id="PF00571">
    <property type="entry name" value="CBS"/>
    <property type="match status" value="1"/>
</dbReference>
<protein>
    <submittedName>
        <fullName evidence="2">CBS domain-containing protein</fullName>
    </submittedName>
</protein>
<dbReference type="PANTHER" id="PTHR43773">
    <property type="entry name" value="MAGNESIUM TRANSPORTER MGTE"/>
    <property type="match status" value="1"/>
</dbReference>
<name>A0ABT8C6I7_9BACT</name>
<dbReference type="SUPFAM" id="SSF158791">
    <property type="entry name" value="MgtE N-terminal domain-like"/>
    <property type="match status" value="1"/>
</dbReference>
<dbReference type="Proteomes" id="UP001236663">
    <property type="component" value="Unassembled WGS sequence"/>
</dbReference>
<reference evidence="3" key="1">
    <citation type="journal article" date="2019" name="Int. J. Syst. Evol. Microbiol.">
        <title>The Global Catalogue of Microorganisms (GCM) 10K type strain sequencing project: providing services to taxonomists for standard genome sequencing and annotation.</title>
        <authorList>
            <consortium name="The Broad Institute Genomics Platform"/>
            <consortium name="The Broad Institute Genome Sequencing Center for Infectious Disease"/>
            <person name="Wu L."/>
            <person name="Ma J."/>
        </authorList>
    </citation>
    <scope>NUCLEOTIDE SEQUENCE [LARGE SCALE GENOMIC DNA]</scope>
    <source>
        <strain evidence="3">CECT 7706</strain>
    </source>
</reference>
<comment type="caution">
    <text evidence="2">The sequence shown here is derived from an EMBL/GenBank/DDBJ whole genome shotgun (WGS) entry which is preliminary data.</text>
</comment>